<dbReference type="PIRSF" id="PIRSF039117">
    <property type="entry name" value="KaiC"/>
    <property type="match status" value="1"/>
</dbReference>
<evidence type="ECO:0000256" key="6">
    <source>
        <dbReference type="ARBA" id="ARBA00022801"/>
    </source>
</evidence>
<dbReference type="PANTHER" id="PTHR42926:SF1">
    <property type="entry name" value="CIRCADIAN CLOCK OSCILLATOR PROTEIN KAIC 1"/>
    <property type="match status" value="1"/>
</dbReference>
<dbReference type="Proteomes" id="UP000318141">
    <property type="component" value="Unassembled WGS sequence"/>
</dbReference>
<dbReference type="CDD" id="cd01124">
    <property type="entry name" value="KaiC-like"/>
    <property type="match status" value="1"/>
</dbReference>
<evidence type="ECO:0000256" key="1">
    <source>
        <dbReference type="ARBA" id="ARBA00012513"/>
    </source>
</evidence>
<organism evidence="8 9">
    <name type="scientific">Cupriavidus gilardii J11</name>
    <dbReference type="NCBI Taxonomy" id="936133"/>
    <lineage>
        <taxon>Bacteria</taxon>
        <taxon>Pseudomonadati</taxon>
        <taxon>Pseudomonadota</taxon>
        <taxon>Betaproteobacteria</taxon>
        <taxon>Burkholderiales</taxon>
        <taxon>Burkholderiaceae</taxon>
        <taxon>Cupriavidus</taxon>
    </lineage>
</organism>
<evidence type="ECO:0000259" key="7">
    <source>
        <dbReference type="PROSITE" id="PS51146"/>
    </source>
</evidence>
<dbReference type="PANTHER" id="PTHR42926">
    <property type="match status" value="1"/>
</dbReference>
<dbReference type="Pfam" id="PF06745">
    <property type="entry name" value="ATPase"/>
    <property type="match status" value="2"/>
</dbReference>
<dbReference type="Gene3D" id="3.40.50.300">
    <property type="entry name" value="P-loop containing nucleotide triphosphate hydrolases"/>
    <property type="match status" value="2"/>
</dbReference>
<dbReference type="AlphaFoldDB" id="A0A562BAB2"/>
<dbReference type="SUPFAM" id="SSF52540">
    <property type="entry name" value="P-loop containing nucleoside triphosphate hydrolases"/>
    <property type="match status" value="2"/>
</dbReference>
<keyword evidence="5" id="KW-0418">Kinase</keyword>
<evidence type="ECO:0000256" key="2">
    <source>
        <dbReference type="ARBA" id="ARBA00022553"/>
    </source>
</evidence>
<dbReference type="InterPro" id="IPR003593">
    <property type="entry name" value="AAA+_ATPase"/>
</dbReference>
<evidence type="ECO:0000256" key="4">
    <source>
        <dbReference type="ARBA" id="ARBA00022737"/>
    </source>
</evidence>
<protein>
    <recommendedName>
        <fullName evidence="1">non-specific serine/threonine protein kinase</fullName>
        <ecNumber evidence="1">2.7.11.1</ecNumber>
    </recommendedName>
</protein>
<feature type="domain" description="KaiC" evidence="7">
    <location>
        <begin position="6"/>
        <end position="235"/>
    </location>
</feature>
<evidence type="ECO:0000256" key="5">
    <source>
        <dbReference type="ARBA" id="ARBA00022777"/>
    </source>
</evidence>
<proteinExistence type="predicted"/>
<dbReference type="EMBL" id="VLJN01000034">
    <property type="protein sequence ID" value="TWG81850.1"/>
    <property type="molecule type" value="Genomic_DNA"/>
</dbReference>
<dbReference type="PROSITE" id="PS51146">
    <property type="entry name" value="KAIC"/>
    <property type="match status" value="2"/>
</dbReference>
<dbReference type="GO" id="GO:0005524">
    <property type="term" value="F:ATP binding"/>
    <property type="evidence" value="ECO:0007669"/>
    <property type="project" value="InterPro"/>
</dbReference>
<sequence>MTKKLVRVQSEIPGLDTVLCGGLVQGASYIVQGSPGSGKTILANQLAFSHARRGQKVLYVTLLAESHDWLFQSLSTLDFYDASRVGVDLFYISLFQTLRDEGLSALVAMLRRELLRHRCSMLVLDGLLIAKDRAQTTLDVKTFVAELQGHAAFTGCTVLFLTSASVEDAGPEHTMVDGVLQLREELSGNRSVRQLRVSKSRGSGAHGGYHQYDISARGITVYPRLEKVYARPTVPLAMPQARAPSGVAGFDELIGGGLPQASVTLLLGPSGSGKTTFGLNFLRLASEAEPALHFGFYESPDRLLAKAKALDIDIEGLVAAGHLQLMWQPLTENLVDQLGHALLDAVSARGVKRLFIDGFGGFQRAALEPGRLVEFLTALSNELRARGVTTVVTAELRQLMGPSVTDPLPEMSSLMDNMVMLRQTEMESEIQRLLAVVKIRDSGFDPSIHVTTIGPGGLSIHKRASRAEGLLTGTARHVAGTGPSSERT</sequence>
<accession>A0A562BAB2</accession>
<dbReference type="InterPro" id="IPR010624">
    <property type="entry name" value="KaiC_dom"/>
</dbReference>
<dbReference type="EC" id="2.7.11.1" evidence="1"/>
<dbReference type="GO" id="GO:0016787">
    <property type="term" value="F:hydrolase activity"/>
    <property type="evidence" value="ECO:0007669"/>
    <property type="project" value="UniProtKB-KW"/>
</dbReference>
<reference evidence="8 9" key="1">
    <citation type="submission" date="2019-07" db="EMBL/GenBank/DDBJ databases">
        <title>Genome sequencing of lignin-degrading bacterial isolates.</title>
        <authorList>
            <person name="Gladden J."/>
        </authorList>
    </citation>
    <scope>NUCLEOTIDE SEQUENCE [LARGE SCALE GENOMIC DNA]</scope>
    <source>
        <strain evidence="8 9">J11</strain>
    </source>
</reference>
<keyword evidence="2" id="KW-0597">Phosphoprotein</keyword>
<dbReference type="GO" id="GO:0004674">
    <property type="term" value="F:protein serine/threonine kinase activity"/>
    <property type="evidence" value="ECO:0007669"/>
    <property type="project" value="UniProtKB-EC"/>
</dbReference>
<dbReference type="InterPro" id="IPR051347">
    <property type="entry name" value="Circadian_clock_KaiC-rel"/>
</dbReference>
<keyword evidence="6" id="KW-0378">Hydrolase</keyword>
<keyword evidence="9" id="KW-1185">Reference proteome</keyword>
<dbReference type="InterPro" id="IPR014774">
    <property type="entry name" value="KaiC-like_dom"/>
</dbReference>
<feature type="domain" description="KaiC" evidence="7">
    <location>
        <begin position="241"/>
        <end position="474"/>
    </location>
</feature>
<keyword evidence="4" id="KW-0677">Repeat</keyword>
<dbReference type="OrthoDB" id="9783783at2"/>
<dbReference type="SMART" id="SM00382">
    <property type="entry name" value="AAA"/>
    <property type="match status" value="2"/>
</dbReference>
<dbReference type="InterPro" id="IPR027417">
    <property type="entry name" value="P-loop_NTPase"/>
</dbReference>
<gene>
    <name evidence="8" type="ORF">L602_000400001690</name>
</gene>
<name>A0A562BAB2_9BURK</name>
<dbReference type="InterPro" id="IPR030665">
    <property type="entry name" value="KaiC"/>
</dbReference>
<keyword evidence="3" id="KW-0808">Transferase</keyword>
<evidence type="ECO:0000256" key="3">
    <source>
        <dbReference type="ARBA" id="ARBA00022679"/>
    </source>
</evidence>
<evidence type="ECO:0000313" key="8">
    <source>
        <dbReference type="EMBL" id="TWG81850.1"/>
    </source>
</evidence>
<evidence type="ECO:0000313" key="9">
    <source>
        <dbReference type="Proteomes" id="UP000318141"/>
    </source>
</evidence>
<comment type="caution">
    <text evidence="8">The sequence shown here is derived from an EMBL/GenBank/DDBJ whole genome shotgun (WGS) entry which is preliminary data.</text>
</comment>